<dbReference type="EMBL" id="OCMT01000003">
    <property type="protein sequence ID" value="SOD17815.1"/>
    <property type="molecule type" value="Genomic_DNA"/>
</dbReference>
<protein>
    <recommendedName>
        <fullName evidence="1">DUF7281 domain-containing protein</fullName>
    </recommendedName>
</protein>
<dbReference type="InterPro" id="IPR055705">
    <property type="entry name" value="DUF7281"/>
</dbReference>
<evidence type="ECO:0000313" key="2">
    <source>
        <dbReference type="EMBL" id="SOD17815.1"/>
    </source>
</evidence>
<feature type="domain" description="DUF7281" evidence="1">
    <location>
        <begin position="149"/>
        <end position="284"/>
    </location>
</feature>
<sequence length="286" mass="32225">MEISGALADKLLRLAKGERLPASTLRSGIISELIAEGIILEQRKGRAKSLLYVADAAALTAFLRNHYAIEDLSAYAAVFRKEELSRAELTRSASDSKLRAVRTFKGFLVNSYMPIAALLDGKKITIHPQAGTFQFIHSYENFIPDAGVVIVNVENAENFSCISLQKSLFEGMSPLFVSRYPQNQSKDLLKWLQGIPNDYLHYGDFDFAGVNIYLNEYKRTLGSRAKFFIPDNLESLILSYGSRKLYDRQKPSFDISEIEEAGIIELIRLMHIYKKALEQEALIALF</sequence>
<dbReference type="OrthoDB" id="9811427at2"/>
<evidence type="ECO:0000313" key="3">
    <source>
        <dbReference type="Proteomes" id="UP000219281"/>
    </source>
</evidence>
<accession>A0A286A7F4</accession>
<dbReference type="AlphaFoldDB" id="A0A286A7F4"/>
<dbReference type="Pfam" id="PF23947">
    <property type="entry name" value="DUF7281"/>
    <property type="match status" value="1"/>
</dbReference>
<name>A0A286A7F4_9SPHI</name>
<dbReference type="Proteomes" id="UP000219281">
    <property type="component" value="Unassembled WGS sequence"/>
</dbReference>
<gene>
    <name evidence="2" type="ORF">SAMN06297358_2701</name>
</gene>
<dbReference type="RefSeq" id="WP_097132544.1">
    <property type="nucleotide sequence ID" value="NZ_OCMT01000003.1"/>
</dbReference>
<keyword evidence="3" id="KW-1185">Reference proteome</keyword>
<reference evidence="3" key="1">
    <citation type="submission" date="2017-09" db="EMBL/GenBank/DDBJ databases">
        <authorList>
            <person name="Varghese N."/>
            <person name="Submissions S."/>
        </authorList>
    </citation>
    <scope>NUCLEOTIDE SEQUENCE [LARGE SCALE GENOMIC DNA]</scope>
    <source>
        <strain evidence="3">CGMCC 1.12803</strain>
    </source>
</reference>
<organism evidence="2 3">
    <name type="scientific">Pedobacter xixiisoli</name>
    <dbReference type="NCBI Taxonomy" id="1476464"/>
    <lineage>
        <taxon>Bacteria</taxon>
        <taxon>Pseudomonadati</taxon>
        <taxon>Bacteroidota</taxon>
        <taxon>Sphingobacteriia</taxon>
        <taxon>Sphingobacteriales</taxon>
        <taxon>Sphingobacteriaceae</taxon>
        <taxon>Pedobacter</taxon>
    </lineage>
</organism>
<evidence type="ECO:0000259" key="1">
    <source>
        <dbReference type="Pfam" id="PF23947"/>
    </source>
</evidence>
<proteinExistence type="predicted"/>